<dbReference type="AlphaFoldDB" id="A0A9W7CRN1"/>
<evidence type="ECO:0000313" key="3">
    <source>
        <dbReference type="Proteomes" id="UP001165083"/>
    </source>
</evidence>
<keyword evidence="3" id="KW-1185">Reference proteome</keyword>
<evidence type="ECO:0000256" key="1">
    <source>
        <dbReference type="SAM" id="MobiDB-lite"/>
    </source>
</evidence>
<name>A0A9W7CRN1_9STRA</name>
<dbReference type="OrthoDB" id="92188at2759"/>
<accession>A0A9W7CRN1</accession>
<protein>
    <submittedName>
        <fullName evidence="2">Unnamed protein product</fullName>
    </submittedName>
</protein>
<evidence type="ECO:0000313" key="2">
    <source>
        <dbReference type="EMBL" id="GMF37743.1"/>
    </source>
</evidence>
<comment type="caution">
    <text evidence="2">The sequence shown here is derived from an EMBL/GenBank/DDBJ whole genome shotgun (WGS) entry which is preliminary data.</text>
</comment>
<dbReference type="Proteomes" id="UP001165083">
    <property type="component" value="Unassembled WGS sequence"/>
</dbReference>
<sequence length="527" mass="56789">MSSASDISAFEHSYAGQIQFNLSVISSQAAFVNWEEAVIELPVKLQILNGGAGSVTSTAACTIDQLVPKAGAWQFINSVQVVIDGTTVQTNQVHENVNTTFKAITETDYNTYVKHGPTSNFVLDEYAAPTIQGSSGAAQSLDNMATSSFMAATNNVGEFGLANTYSNRGAAERSLFTALDHQSTKLAFDVMGGSANLQTVSKPQVYVAPAGAVAAGSPFYVAHYLACIKLRDISDYFKKCRMQKNTRGFIYLTYNSSSTTLVTTDVIAPATIASLSNNMNFGNTCPVLWNLSSGVTTTALAGGLALPASAVTLTITADVNGTPTGGTGITPSQSFSRLLVPTYSPNPSADHALAQKKTFRYFERITNKFTVAPGASFTWTVSNGIANLKRLICNLSLPIQPQVLLKKHLIAIYNAMAKSDFVQGKKLKALIQRKSLDDASIDSLANLFQQVMGKNREYEYDQLKNKLLKSPKGPPEIIKYEAKETPKSSKKKHTYVPQSNDADANMEEPSASEESSEDFYGRINDVT</sequence>
<feature type="compositionally biased region" description="Acidic residues" evidence="1">
    <location>
        <begin position="504"/>
        <end position="517"/>
    </location>
</feature>
<dbReference type="EMBL" id="BSXW01001573">
    <property type="protein sequence ID" value="GMF37743.1"/>
    <property type="molecule type" value="Genomic_DNA"/>
</dbReference>
<proteinExistence type="predicted"/>
<feature type="region of interest" description="Disordered" evidence="1">
    <location>
        <begin position="471"/>
        <end position="527"/>
    </location>
</feature>
<organism evidence="2 3">
    <name type="scientific">Phytophthora lilii</name>
    <dbReference type="NCBI Taxonomy" id="2077276"/>
    <lineage>
        <taxon>Eukaryota</taxon>
        <taxon>Sar</taxon>
        <taxon>Stramenopiles</taxon>
        <taxon>Oomycota</taxon>
        <taxon>Peronosporomycetes</taxon>
        <taxon>Peronosporales</taxon>
        <taxon>Peronosporaceae</taxon>
        <taxon>Phytophthora</taxon>
    </lineage>
</organism>
<reference evidence="2" key="1">
    <citation type="submission" date="2023-04" db="EMBL/GenBank/DDBJ databases">
        <title>Phytophthora lilii NBRC 32176.</title>
        <authorList>
            <person name="Ichikawa N."/>
            <person name="Sato H."/>
            <person name="Tonouchi N."/>
        </authorList>
    </citation>
    <scope>NUCLEOTIDE SEQUENCE</scope>
    <source>
        <strain evidence="2">NBRC 32176</strain>
    </source>
</reference>
<gene>
    <name evidence="2" type="ORF">Plil01_001586000</name>
</gene>
<feature type="compositionally biased region" description="Basic and acidic residues" evidence="1">
    <location>
        <begin position="478"/>
        <end position="487"/>
    </location>
</feature>